<feature type="domain" description="Glycoside hydrolase family 31 TIM barrel" evidence="3">
    <location>
        <begin position="237"/>
        <end position="543"/>
    </location>
</feature>
<gene>
    <name evidence="5" type="ORF">H8R94_04670</name>
</gene>
<dbReference type="SUPFAM" id="SSF74650">
    <property type="entry name" value="Galactose mutarotase-like"/>
    <property type="match status" value="1"/>
</dbReference>
<name>A0ABR7GEN2_9FIRM</name>
<dbReference type="InterPro" id="IPR052990">
    <property type="entry name" value="Sulfoquinovosidase_GH31"/>
</dbReference>
<dbReference type="InterPro" id="IPR044112">
    <property type="entry name" value="YihQ_TIM-like"/>
</dbReference>
<protein>
    <submittedName>
        <fullName evidence="5">Alpha-glucosidase</fullName>
        <ecNumber evidence="5">3.2.1.20</ecNumber>
    </submittedName>
</protein>
<dbReference type="InterPro" id="IPR048395">
    <property type="entry name" value="Glyco_hydro_31_C"/>
</dbReference>
<evidence type="ECO:0000313" key="5">
    <source>
        <dbReference type="EMBL" id="MBC5685901.1"/>
    </source>
</evidence>
<dbReference type="RefSeq" id="WP_186854032.1">
    <property type="nucleotide sequence ID" value="NZ_JACOPG010000002.1"/>
</dbReference>
<dbReference type="Proteomes" id="UP000643810">
    <property type="component" value="Unassembled WGS sequence"/>
</dbReference>
<dbReference type="InterPro" id="IPR000322">
    <property type="entry name" value="Glyco_hydro_31_TIM"/>
</dbReference>
<dbReference type="PANTHER" id="PTHR46959">
    <property type="entry name" value="SULFOQUINOVOSIDASE"/>
    <property type="match status" value="1"/>
</dbReference>
<dbReference type="EMBL" id="JACOPG010000002">
    <property type="protein sequence ID" value="MBC5685901.1"/>
    <property type="molecule type" value="Genomic_DNA"/>
</dbReference>
<keyword evidence="2 5" id="KW-0378">Hydrolase</keyword>
<dbReference type="CDD" id="cd06594">
    <property type="entry name" value="GH31_glucosidase_YihQ"/>
    <property type="match status" value="1"/>
</dbReference>
<evidence type="ECO:0000259" key="3">
    <source>
        <dbReference type="Pfam" id="PF01055"/>
    </source>
</evidence>
<evidence type="ECO:0000256" key="1">
    <source>
        <dbReference type="ARBA" id="ARBA00007806"/>
    </source>
</evidence>
<keyword evidence="2 5" id="KW-0326">Glycosidase</keyword>
<dbReference type="CDD" id="cd14752">
    <property type="entry name" value="GH31_N"/>
    <property type="match status" value="1"/>
</dbReference>
<dbReference type="SUPFAM" id="SSF51011">
    <property type="entry name" value="Glycosyl hydrolase domain"/>
    <property type="match status" value="1"/>
</dbReference>
<dbReference type="Pfam" id="PF01055">
    <property type="entry name" value="Glyco_hydro_31_2nd"/>
    <property type="match status" value="1"/>
</dbReference>
<organism evidence="5 6">
    <name type="scientific">Roseburia lenta</name>
    <dbReference type="NCBI Taxonomy" id="2763061"/>
    <lineage>
        <taxon>Bacteria</taxon>
        <taxon>Bacillati</taxon>
        <taxon>Bacillota</taxon>
        <taxon>Clostridia</taxon>
        <taxon>Lachnospirales</taxon>
        <taxon>Lachnospiraceae</taxon>
        <taxon>Roseburia</taxon>
    </lineage>
</organism>
<dbReference type="SUPFAM" id="SSF51445">
    <property type="entry name" value="(Trans)glycosidases"/>
    <property type="match status" value="1"/>
</dbReference>
<dbReference type="GO" id="GO:0004558">
    <property type="term" value="F:alpha-1,4-glucosidase activity"/>
    <property type="evidence" value="ECO:0007669"/>
    <property type="project" value="UniProtKB-EC"/>
</dbReference>
<comment type="similarity">
    <text evidence="1 2">Belongs to the glycosyl hydrolase 31 family.</text>
</comment>
<dbReference type="InterPro" id="IPR013780">
    <property type="entry name" value="Glyco_hydro_b"/>
</dbReference>
<dbReference type="Pfam" id="PF21365">
    <property type="entry name" value="Glyco_hydro_31_3rd"/>
    <property type="match status" value="1"/>
</dbReference>
<keyword evidence="6" id="KW-1185">Reference proteome</keyword>
<accession>A0ABR7GEN2</accession>
<dbReference type="NCBIfam" id="NF007746">
    <property type="entry name" value="PRK10426.1"/>
    <property type="match status" value="1"/>
</dbReference>
<dbReference type="Gene3D" id="2.60.40.1180">
    <property type="entry name" value="Golgi alpha-mannosidase II"/>
    <property type="match status" value="1"/>
</dbReference>
<dbReference type="Gene3D" id="3.20.20.80">
    <property type="entry name" value="Glycosidases"/>
    <property type="match status" value="1"/>
</dbReference>
<comment type="caution">
    <text evidence="5">The sequence shown here is derived from an EMBL/GenBank/DDBJ whole genome shotgun (WGS) entry which is preliminary data.</text>
</comment>
<dbReference type="PANTHER" id="PTHR46959:SF2">
    <property type="entry name" value="SULFOQUINOVOSIDASE"/>
    <property type="match status" value="1"/>
</dbReference>
<feature type="domain" description="Glycosyl hydrolase family 31 C-terminal" evidence="4">
    <location>
        <begin position="555"/>
        <end position="637"/>
    </location>
</feature>
<evidence type="ECO:0000256" key="2">
    <source>
        <dbReference type="RuleBase" id="RU361185"/>
    </source>
</evidence>
<sequence length="649" mass="73566">MEVSIGSGENQFSMSRGSFKYKQKISGKRKLTLQNQEKTEEGYLLTYVDPKGSGAKEQVHQFAVTQQGSQIRLAYVGEEKPGVNRYWLTFVTNPKEHIYGCGETYSELDLKGQNVRIWVAEHQNTGRISKKIIKEKLLGKHPDKKLSFDKYESYYAQPTFVSSDKYYVHCDINAYSEFDFTDAGKITLYFQEPPVIITDSGQDFAEVSRKLTGLLGRQKALPDWLYDGVILGIQEGTDVVDAKIKKAKEAGVPVVGVWCQDWSGCRRTGFGYQVMWNWEWDQELYPGLDKKIAEWKEEGVRFLGYINPFIAIEKDLYAYASEHGYCVQDREGKDYLVTITTFPAAMVDFTNPEAYEWYKGLIKENMIGLGMGGWMADFGEYLPIDAVLYSGEDPAIIHNQWPAIWAKMNQEAVAECGKEGQVFFFTRAGHTGTIAHSHMMWTGDQHVDWSIDDGLPAVIPATLSLAMSGYGIAHSDVGGYTTIMHMRRSKELLLRWEEMNVFSPLFRTHEGNQPVNNVQFDDDEELLAQLAKCGRMHVALKDYLKGLVAEEISDGTPVMRPLFYHYDEAEAYTEKTEYLLGRDLLVAPVYEEGAKSRTIYLPSDGWVNIFDGKEYAGGHMIVEAPIGKPPVFVRKDSKDYEALMQVAQA</sequence>
<proteinExistence type="inferred from homology"/>
<dbReference type="InterPro" id="IPR017853">
    <property type="entry name" value="GH"/>
</dbReference>
<dbReference type="EC" id="3.2.1.20" evidence="5"/>
<evidence type="ECO:0000313" key="6">
    <source>
        <dbReference type="Proteomes" id="UP000643810"/>
    </source>
</evidence>
<reference evidence="5 6" key="1">
    <citation type="submission" date="2020-08" db="EMBL/GenBank/DDBJ databases">
        <title>Genome public.</title>
        <authorList>
            <person name="Liu C."/>
            <person name="Sun Q."/>
        </authorList>
    </citation>
    <scope>NUCLEOTIDE SEQUENCE [LARGE SCALE GENOMIC DNA]</scope>
    <source>
        <strain evidence="5 6">NSJ-9</strain>
    </source>
</reference>
<evidence type="ECO:0000259" key="4">
    <source>
        <dbReference type="Pfam" id="PF21365"/>
    </source>
</evidence>
<dbReference type="Gene3D" id="2.60.40.1760">
    <property type="entry name" value="glycosyl hydrolase (family 31)"/>
    <property type="match status" value="1"/>
</dbReference>
<dbReference type="InterPro" id="IPR011013">
    <property type="entry name" value="Gal_mutarotase_sf_dom"/>
</dbReference>